<protein>
    <recommendedName>
        <fullName evidence="4 6">dTDP-4-dehydrorhamnose reductase</fullName>
        <ecNumber evidence="3 6">1.1.1.133</ecNumber>
    </recommendedName>
</protein>
<dbReference type="GO" id="GO:0008831">
    <property type="term" value="F:dTDP-4-dehydrorhamnose reductase activity"/>
    <property type="evidence" value="ECO:0007669"/>
    <property type="project" value="UniProtKB-EC"/>
</dbReference>
<dbReference type="RefSeq" id="WP_267927667.1">
    <property type="nucleotide sequence ID" value="NZ_AP024233.1"/>
</dbReference>
<feature type="domain" description="RmlD-like substrate binding" evidence="7">
    <location>
        <begin position="1"/>
        <end position="278"/>
    </location>
</feature>
<dbReference type="PANTHER" id="PTHR10491">
    <property type="entry name" value="DTDP-4-DEHYDRORHAMNOSE REDUCTASE"/>
    <property type="match status" value="1"/>
</dbReference>
<gene>
    <name evidence="8" type="primary">rmlD</name>
    <name evidence="8" type="ORF">GF1_00960</name>
</gene>
<comment type="similarity">
    <text evidence="2 6">Belongs to the dTDP-4-dehydrorhamnose reductase family.</text>
</comment>
<evidence type="ECO:0000259" key="7">
    <source>
        <dbReference type="Pfam" id="PF04321"/>
    </source>
</evidence>
<dbReference type="InterPro" id="IPR036291">
    <property type="entry name" value="NAD(P)-bd_dom_sf"/>
</dbReference>
<comment type="catalytic activity">
    <reaction evidence="5">
        <text>dTDP-beta-L-rhamnose + NADP(+) = dTDP-4-dehydro-beta-L-rhamnose + NADPH + H(+)</text>
        <dbReference type="Rhea" id="RHEA:21796"/>
        <dbReference type="ChEBI" id="CHEBI:15378"/>
        <dbReference type="ChEBI" id="CHEBI:57510"/>
        <dbReference type="ChEBI" id="CHEBI:57783"/>
        <dbReference type="ChEBI" id="CHEBI:58349"/>
        <dbReference type="ChEBI" id="CHEBI:62830"/>
        <dbReference type="EC" id="1.1.1.133"/>
    </reaction>
</comment>
<evidence type="ECO:0000256" key="1">
    <source>
        <dbReference type="ARBA" id="ARBA00004781"/>
    </source>
</evidence>
<dbReference type="InterPro" id="IPR029903">
    <property type="entry name" value="RmlD-like-bd"/>
</dbReference>
<dbReference type="SUPFAM" id="SSF51735">
    <property type="entry name" value="NAD(P)-binding Rossmann-fold domains"/>
    <property type="match status" value="1"/>
</dbReference>
<dbReference type="GO" id="GO:0019305">
    <property type="term" value="P:dTDP-rhamnose biosynthetic process"/>
    <property type="evidence" value="ECO:0007669"/>
    <property type="project" value="TreeGrafter"/>
</dbReference>
<dbReference type="Gene3D" id="3.90.25.10">
    <property type="entry name" value="UDP-galactose 4-epimerase, domain 1"/>
    <property type="match status" value="1"/>
</dbReference>
<comment type="function">
    <text evidence="6">Catalyzes the reduction of dTDP-6-deoxy-L-lyxo-4-hexulose to yield dTDP-L-rhamnose.</text>
</comment>
<sequence>MKILITGGGGQLGQDCQAVLSEKHSVDALTSARLDITDPDQVTEVVQALAPGLIINCAAYTRVDQAEEDRERCMAVNGSGPAHLARAARRQGARLIHISTDYVFDGRKPVPQAWVEGDPTEPLSTYGRSKLAGEQAIAREMDNFLILRTAWLYGMGGPNFLKTMLRLALADPGRTLRVVDDQYGSLTWTWRLARQIEALLPTDMTGIVHATAEGFSTWFAGADHFLRAMEIPYRLEPCTTADYPTPAPRPTNSILENKRLSEAGINRMASWEEDVTLFARCHREALLAEAGC</sequence>
<evidence type="ECO:0000256" key="2">
    <source>
        <dbReference type="ARBA" id="ARBA00010944"/>
    </source>
</evidence>
<proteinExistence type="inferred from homology"/>
<keyword evidence="9" id="KW-1185">Reference proteome</keyword>
<name>A0A915XH79_9BACT</name>
<dbReference type="Proteomes" id="UP001063350">
    <property type="component" value="Chromosome"/>
</dbReference>
<evidence type="ECO:0000256" key="6">
    <source>
        <dbReference type="RuleBase" id="RU364082"/>
    </source>
</evidence>
<dbReference type="InterPro" id="IPR005913">
    <property type="entry name" value="dTDP_dehydrorham_reduct"/>
</dbReference>
<dbReference type="Gene3D" id="3.40.50.720">
    <property type="entry name" value="NAD(P)-binding Rossmann-like Domain"/>
    <property type="match status" value="1"/>
</dbReference>
<evidence type="ECO:0000313" key="9">
    <source>
        <dbReference type="Proteomes" id="UP001063350"/>
    </source>
</evidence>
<dbReference type="AlphaFoldDB" id="A0A915XH79"/>
<evidence type="ECO:0000256" key="5">
    <source>
        <dbReference type="ARBA" id="ARBA00048200"/>
    </source>
</evidence>
<accession>A0A915XH79</accession>
<dbReference type="Pfam" id="PF04321">
    <property type="entry name" value="RmlD_sub_bind"/>
    <property type="match status" value="1"/>
</dbReference>
<dbReference type="KEGG" id="ddu:GF1_00960"/>
<evidence type="ECO:0000256" key="3">
    <source>
        <dbReference type="ARBA" id="ARBA00012929"/>
    </source>
</evidence>
<dbReference type="EMBL" id="AP024233">
    <property type="protein sequence ID" value="BCO07720.1"/>
    <property type="molecule type" value="Genomic_DNA"/>
</dbReference>
<comment type="pathway">
    <text evidence="1 6">Carbohydrate biosynthesis; dTDP-L-rhamnose biosynthesis.</text>
</comment>
<organism evidence="8 9">
    <name type="scientific">Desulfolithobacter dissulfuricans</name>
    <dbReference type="NCBI Taxonomy" id="2795293"/>
    <lineage>
        <taxon>Bacteria</taxon>
        <taxon>Pseudomonadati</taxon>
        <taxon>Thermodesulfobacteriota</taxon>
        <taxon>Desulfobulbia</taxon>
        <taxon>Desulfobulbales</taxon>
        <taxon>Desulfobulbaceae</taxon>
        <taxon>Desulfolithobacter</taxon>
    </lineage>
</organism>
<reference evidence="8" key="1">
    <citation type="submission" date="2020-12" db="EMBL/GenBank/DDBJ databases">
        <title>Desulfobium dissulfuricans gen. nov., sp. nov., a novel mesophilic, sulfate-reducing bacterium isolated from a deep-sea hydrothermal vent.</title>
        <authorList>
            <person name="Hashimoto Y."/>
            <person name="Tame A."/>
            <person name="Sawayama S."/>
            <person name="Miyazaki J."/>
            <person name="Takai K."/>
            <person name="Nakagawa S."/>
        </authorList>
    </citation>
    <scope>NUCLEOTIDE SEQUENCE</scope>
    <source>
        <strain evidence="8">GF1</strain>
    </source>
</reference>
<evidence type="ECO:0000256" key="4">
    <source>
        <dbReference type="ARBA" id="ARBA00017099"/>
    </source>
</evidence>
<keyword evidence="6" id="KW-0521">NADP</keyword>
<dbReference type="GO" id="GO:0005829">
    <property type="term" value="C:cytosol"/>
    <property type="evidence" value="ECO:0007669"/>
    <property type="project" value="TreeGrafter"/>
</dbReference>
<dbReference type="NCBIfam" id="TIGR01214">
    <property type="entry name" value="rmlD"/>
    <property type="match status" value="1"/>
</dbReference>
<keyword evidence="6" id="KW-0560">Oxidoreductase</keyword>
<dbReference type="CDD" id="cd05254">
    <property type="entry name" value="dTDP_HR_like_SDR_e"/>
    <property type="match status" value="1"/>
</dbReference>
<evidence type="ECO:0000313" key="8">
    <source>
        <dbReference type="EMBL" id="BCO07720.1"/>
    </source>
</evidence>
<dbReference type="EC" id="1.1.1.133" evidence="3 6"/>
<dbReference type="PANTHER" id="PTHR10491:SF4">
    <property type="entry name" value="METHIONINE ADENOSYLTRANSFERASE 2 SUBUNIT BETA"/>
    <property type="match status" value="1"/>
</dbReference>